<dbReference type="Pfam" id="PF00400">
    <property type="entry name" value="WD40"/>
    <property type="match status" value="1"/>
</dbReference>
<evidence type="ECO:0000256" key="1">
    <source>
        <dbReference type="SAM" id="MobiDB-lite"/>
    </source>
</evidence>
<evidence type="ECO:0000313" key="3">
    <source>
        <dbReference type="Proteomes" id="UP000236319"/>
    </source>
</evidence>
<proteinExistence type="predicted"/>
<dbReference type="Proteomes" id="UP000236319">
    <property type="component" value="Unassembled WGS sequence"/>
</dbReference>
<organism evidence="2 3">
    <name type="scientific">Babesia ovata</name>
    <dbReference type="NCBI Taxonomy" id="189622"/>
    <lineage>
        <taxon>Eukaryota</taxon>
        <taxon>Sar</taxon>
        <taxon>Alveolata</taxon>
        <taxon>Apicomplexa</taxon>
        <taxon>Aconoidasida</taxon>
        <taxon>Piroplasmida</taxon>
        <taxon>Babesiidae</taxon>
        <taxon>Babesia</taxon>
    </lineage>
</organism>
<feature type="compositionally biased region" description="Basic residues" evidence="1">
    <location>
        <begin position="356"/>
        <end position="365"/>
    </location>
</feature>
<reference evidence="2 3" key="1">
    <citation type="journal article" date="2017" name="BMC Genomics">
        <title>Whole-genome assembly of Babesia ovata and comparative genomics between closely related pathogens.</title>
        <authorList>
            <person name="Yamagishi J."/>
            <person name="Asada M."/>
            <person name="Hakimi H."/>
            <person name="Tanaka T.Q."/>
            <person name="Sugimoto C."/>
            <person name="Kawazu S."/>
        </authorList>
    </citation>
    <scope>NUCLEOTIDE SEQUENCE [LARGE SCALE GENOMIC DNA]</scope>
    <source>
        <strain evidence="2 3">Miyake</strain>
    </source>
</reference>
<dbReference type="VEuPathDB" id="PiroplasmaDB:BOVATA_031850"/>
<dbReference type="OrthoDB" id="338622at2759"/>
<dbReference type="EMBL" id="BDSA01000003">
    <property type="protein sequence ID" value="GBE61692.1"/>
    <property type="molecule type" value="Genomic_DNA"/>
</dbReference>
<accession>A0A2H6KFC5</accession>
<dbReference type="RefSeq" id="XP_028867935.1">
    <property type="nucleotide sequence ID" value="XM_029012102.1"/>
</dbReference>
<dbReference type="PANTHER" id="PTHR44099">
    <property type="entry name" value="RABCONNECTIN-3B, ISOFORM A"/>
    <property type="match status" value="1"/>
</dbReference>
<evidence type="ECO:0000313" key="2">
    <source>
        <dbReference type="EMBL" id="GBE61692.1"/>
    </source>
</evidence>
<dbReference type="InterPro" id="IPR001680">
    <property type="entry name" value="WD40_rpt"/>
</dbReference>
<name>A0A2H6KFC5_9APIC</name>
<dbReference type="SUPFAM" id="SSF50978">
    <property type="entry name" value="WD40 repeat-like"/>
    <property type="match status" value="3"/>
</dbReference>
<keyword evidence="3" id="KW-1185">Reference proteome</keyword>
<gene>
    <name evidence="2" type="ORF">BOVATA_031850</name>
</gene>
<feature type="compositionally biased region" description="Low complexity" evidence="1">
    <location>
        <begin position="367"/>
        <end position="378"/>
    </location>
</feature>
<sequence length="1640" mass="184929">MDRNCVSVGNCLFPNLRWRCDVTCTALSKDGSVLASGTRQGYVVLWKVRKRRQPRRRCPLSIRRFKEAYESTADVSLDPYFLLLASNNPIAFPVVQVAFASGSRPLSSLKHSPHRVISSYCGVEKAEEVLVSLHKDNSIAVWSLTDCRCLHKVKGPPFAIKRLCVLPDDRFVALVGRSKINVIDLWRIKLIGMLDLSGTCYFDKVIYSNRTHDSNGGEAACSYLAMDTSNASKFNMSPRSAHNQPVYTKPTRILRAQSGLVPADSPFALDDVTTDLRHGTSSGDRDDNVTLISPILLSALLDNHELVVWDLTEPIMNYKQKYGTAVGPIAVVTRWDRQNEQFIQIQRRQHHGHRGIFPLRGRHSPTKAGSSSKNGVSKNGAVEVDAEFPTLREWIPELKDAESDLCSVDRYVFLMLDVRILVWYYDTDGSLTRVAELLSLGTDGVSIEAPWRGFECVRVSHDLTFLVAWVGSGRVSIFSIPDVYTPNKPFQLVAKHQLPAFTTRSRLGECLHVHVNLGSRHHDDLDFSKNISSSLRFRLIRRTSVGDICIGMPHHKSWLRVCTTSLLSDCFSGHADGVVSSALFHDGNFLHRVDMLRCGSLSCTNVTTGVKRELGSCHYIEECIRHMSSGCRLRSLALPGSKVMEWLSGSSGNSSCSPQYTGRVVLHCLGSSYLVVCTGMSCMMVYSLSSFELSAVLWDIHRAPVNAIHSVFSISFYGSKTTDAVLNEIEDTYVSVDSDGCLVLVQLPLLLSDLSEHSPRPNIEEKDIYSDATISDDAASHSSSRESFEYYVSSSSERKGIQRMQRSVELLEFPIERVALNRETETLYVLTHRKILLWRISDGRFLRSLPYLATYRQAVWVSSDTTAALNRKQPGPTLASTLTSFLTTDWPSTTSTPQTEGRHRLYLENRQPHDLLAPCIFQEKCFKKRVSMSLHMSFLRMDFCVSPSSDSDISYEAPDDEYKRPVNGHQSRVRAKLLRQHSQSHHICNCWRVWICRRRGHAHSGFRTICSHYCRPSSHGDNLRSLPTISHSVPMVLFPLQKVLSHLNGSGGSLLPKIKDHGAVCYLGVPPGTFSIPLRYRKMKADDSHSFVHHKMAVTTYFSNDYLHKETRWPSIRRSFTFPCMFDERKIALPVPRFSAGQCNRYYSTCMYIRDMVIAFHAKSKAGSYWEGSADAWLLLHLLLLCTCKTGYPVIYNSVLGSLRQQSCDDLYLHVCRALSALRCFHTKSGSRVPFPEMRVCRFHATTFSFGRRCGFCLQPAHFVDVGGTSNLAPPPPWEEDASLLLLVMIATDKRLSMLCNYVSAGDKIQTFANYVAQLMFRHMLTTDETPSPSGDYPPENRIFDPRTYCLEMFDGGFASVWTLKSLDNSRILPASFGKNRVHALARSLYHSSNGRHLSSEQFVMSALSLYRSTKSEHWLSILRRCYSLDTSQMIRIIRWIVRERRVDKWYIETTVKLLLEFVTENRDRVVEHLPDVVVIVVRCLDPSDSSVRMLMLKSATSALFQLVKNFPMAAFYQDTQRFAVGSVSGHVVIYDLRTATKCRILGGDIKGVASLAFSSTGDYIAAYYMDPPCLVIWNCSSSGLLGTLLHSGKRDQKVVKLKRVEPNPSTTAMDIKIQSKSNREWFLHREDGRGYMVSI</sequence>
<dbReference type="GO" id="GO:0005737">
    <property type="term" value="C:cytoplasm"/>
    <property type="evidence" value="ECO:0007669"/>
    <property type="project" value="TreeGrafter"/>
</dbReference>
<dbReference type="SMART" id="SM00320">
    <property type="entry name" value="WD40"/>
    <property type="match status" value="5"/>
</dbReference>
<dbReference type="InterPro" id="IPR015943">
    <property type="entry name" value="WD40/YVTN_repeat-like_dom_sf"/>
</dbReference>
<comment type="caution">
    <text evidence="2">The sequence shown here is derived from an EMBL/GenBank/DDBJ whole genome shotgun (WGS) entry which is preliminary data.</text>
</comment>
<dbReference type="InterPro" id="IPR036322">
    <property type="entry name" value="WD40_repeat_dom_sf"/>
</dbReference>
<feature type="region of interest" description="Disordered" evidence="1">
    <location>
        <begin position="356"/>
        <end position="378"/>
    </location>
</feature>
<dbReference type="PANTHER" id="PTHR44099:SF4">
    <property type="entry name" value="RABCONNECTIN-3B, ISOFORM A"/>
    <property type="match status" value="1"/>
</dbReference>
<dbReference type="GeneID" id="39875462"/>
<dbReference type="InterPro" id="IPR049916">
    <property type="entry name" value="WDR72-like"/>
</dbReference>
<dbReference type="Gene3D" id="2.130.10.10">
    <property type="entry name" value="YVTN repeat-like/Quinoprotein amine dehydrogenase"/>
    <property type="match status" value="2"/>
</dbReference>
<protein>
    <submittedName>
        <fullName evidence="2">WD G-beta repeat-containing protein, putative</fullName>
    </submittedName>
</protein>